<reference evidence="2 3" key="1">
    <citation type="submission" date="2021-05" db="EMBL/GenBank/DDBJ databases">
        <title>Kineosporia and Streptomyces sp. nov. two new marine actinobacteria isolated from Coral.</title>
        <authorList>
            <person name="Buangrab K."/>
            <person name="Sutthacheep M."/>
            <person name="Yeemin T."/>
            <person name="Harunari E."/>
            <person name="Igarashi Y."/>
            <person name="Kanchanasin P."/>
            <person name="Tanasupawat S."/>
            <person name="Phongsopitanun W."/>
        </authorList>
    </citation>
    <scope>NUCLEOTIDE SEQUENCE [LARGE SCALE GENOMIC DNA]</scope>
    <source>
        <strain evidence="2 3">J2-2</strain>
    </source>
</reference>
<gene>
    <name evidence="2" type="ORF">KIH74_29825</name>
</gene>
<name>A0ABS5TQ04_9ACTN</name>
<keyword evidence="3" id="KW-1185">Reference proteome</keyword>
<dbReference type="InterPro" id="IPR016084">
    <property type="entry name" value="Haem_Oase-like_multi-hlx"/>
</dbReference>
<accession>A0ABS5TQ04</accession>
<dbReference type="Pfam" id="PF14518">
    <property type="entry name" value="Haem_oxygenas_2"/>
    <property type="match status" value="1"/>
</dbReference>
<feature type="region of interest" description="Disordered" evidence="1">
    <location>
        <begin position="360"/>
        <end position="379"/>
    </location>
</feature>
<evidence type="ECO:0000313" key="2">
    <source>
        <dbReference type="EMBL" id="MBT0773180.1"/>
    </source>
</evidence>
<protein>
    <submittedName>
        <fullName evidence="2">Iron-containing redox enzyme family protein</fullName>
    </submittedName>
</protein>
<dbReference type="Gene3D" id="1.20.910.10">
    <property type="entry name" value="Heme oxygenase-like"/>
    <property type="match status" value="1"/>
</dbReference>
<comment type="caution">
    <text evidence="2">The sequence shown here is derived from an EMBL/GenBank/DDBJ whole genome shotgun (WGS) entry which is preliminary data.</text>
</comment>
<sequence length="379" mass="41881">MTILEITEPVDLERESIAPMPRPAGRGACSAGVLQMLEGNPDAATPPDLEFLAAGEHPIDVLTDDDLQLTLTTLYELHYRGIEGVDDRWEWHPAALRVRATLEVALERALRQMVAQHPISRFLPQMAPPSSRPVVDDRAVMDALEAMTAPTHKPGLAAYLARRANLDHYREFLIHRSVYQLKEADPHTLGIPRLSGKAKAALVEIQSDEYGGGRPEWVHAHLFARSMAALGLRSRYGYYLDQVPAIVLAAANSMSLFGLHRRLRGALVGHLAAFEMTSTLPNRQYAQGLRRLGQSEDATLYFDEHVEADAVHEQIALRDLAGALARQEPHLGPDIILGAATVMTLDDLVGEHLLSSWDRGRSSLRNPDRSPAIHERTDA</sequence>
<evidence type="ECO:0000256" key="1">
    <source>
        <dbReference type="SAM" id="MobiDB-lite"/>
    </source>
</evidence>
<dbReference type="SUPFAM" id="SSF48613">
    <property type="entry name" value="Heme oxygenase-like"/>
    <property type="match status" value="1"/>
</dbReference>
<organism evidence="2 3">
    <name type="scientific">Kineosporia corallincola</name>
    <dbReference type="NCBI Taxonomy" id="2835133"/>
    <lineage>
        <taxon>Bacteria</taxon>
        <taxon>Bacillati</taxon>
        <taxon>Actinomycetota</taxon>
        <taxon>Actinomycetes</taxon>
        <taxon>Kineosporiales</taxon>
        <taxon>Kineosporiaceae</taxon>
        <taxon>Kineosporia</taxon>
    </lineage>
</organism>
<dbReference type="SMART" id="SM01236">
    <property type="entry name" value="Haem_oxygenase_2"/>
    <property type="match status" value="1"/>
</dbReference>
<dbReference type="Proteomes" id="UP001197247">
    <property type="component" value="Unassembled WGS sequence"/>
</dbReference>
<proteinExistence type="predicted"/>
<dbReference type="EMBL" id="JAHBAY010000015">
    <property type="protein sequence ID" value="MBT0773180.1"/>
    <property type="molecule type" value="Genomic_DNA"/>
</dbReference>
<evidence type="ECO:0000313" key="3">
    <source>
        <dbReference type="Proteomes" id="UP001197247"/>
    </source>
</evidence>